<dbReference type="PROSITE" id="PS51257">
    <property type="entry name" value="PROKAR_LIPOPROTEIN"/>
    <property type="match status" value="1"/>
</dbReference>
<organism evidence="11 12">
    <name type="scientific">Halobacillus karajensis</name>
    <dbReference type="NCBI Taxonomy" id="195088"/>
    <lineage>
        <taxon>Bacteria</taxon>
        <taxon>Bacillati</taxon>
        <taxon>Bacillota</taxon>
        <taxon>Bacilli</taxon>
        <taxon>Bacillales</taxon>
        <taxon>Bacillaceae</taxon>
        <taxon>Halobacillus</taxon>
    </lineage>
</organism>
<dbReference type="Pfam" id="PF05504">
    <property type="entry name" value="Spore_GerAC"/>
    <property type="match status" value="1"/>
</dbReference>
<dbReference type="GO" id="GO:0016020">
    <property type="term" value="C:membrane"/>
    <property type="evidence" value="ECO:0007669"/>
    <property type="project" value="UniProtKB-SubCell"/>
</dbReference>
<evidence type="ECO:0000313" key="12">
    <source>
        <dbReference type="Proteomes" id="UP000028868"/>
    </source>
</evidence>
<comment type="subcellular location">
    <subcellularLocation>
        <location evidence="1">Membrane</location>
        <topology evidence="1">Lipid-anchor</topology>
    </subcellularLocation>
</comment>
<evidence type="ECO:0000259" key="10">
    <source>
        <dbReference type="Pfam" id="PF25198"/>
    </source>
</evidence>
<dbReference type="GO" id="GO:0009847">
    <property type="term" value="P:spore germination"/>
    <property type="evidence" value="ECO:0007669"/>
    <property type="project" value="InterPro"/>
</dbReference>
<dbReference type="InterPro" id="IPR057336">
    <property type="entry name" value="GerAC_N"/>
</dbReference>
<dbReference type="InterPro" id="IPR008844">
    <property type="entry name" value="Spore_GerAC-like"/>
</dbReference>
<dbReference type="InterPro" id="IPR046953">
    <property type="entry name" value="Spore_GerAC-like_C"/>
</dbReference>
<evidence type="ECO:0000256" key="7">
    <source>
        <dbReference type="ARBA" id="ARBA00023288"/>
    </source>
</evidence>
<feature type="domain" description="Spore germination protein N-terminal" evidence="10">
    <location>
        <begin position="31"/>
        <end position="205"/>
    </location>
</feature>
<proteinExistence type="inferred from homology"/>
<keyword evidence="6" id="KW-0564">Palmitate</keyword>
<evidence type="ECO:0000313" key="11">
    <source>
        <dbReference type="EMBL" id="CDQ23731.1"/>
    </source>
</evidence>
<dbReference type="Pfam" id="PF25198">
    <property type="entry name" value="Spore_GerAC_N"/>
    <property type="match status" value="1"/>
</dbReference>
<keyword evidence="4" id="KW-0732">Signal</keyword>
<evidence type="ECO:0000259" key="9">
    <source>
        <dbReference type="Pfam" id="PF05504"/>
    </source>
</evidence>
<dbReference type="InterPro" id="IPR038501">
    <property type="entry name" value="Spore_GerAC_C_sf"/>
</dbReference>
<evidence type="ECO:0000256" key="5">
    <source>
        <dbReference type="ARBA" id="ARBA00023136"/>
    </source>
</evidence>
<dbReference type="Proteomes" id="UP000028868">
    <property type="component" value="Unassembled WGS sequence"/>
</dbReference>
<comment type="similarity">
    <text evidence="2">Belongs to the GerABKC lipoprotein family.</text>
</comment>
<keyword evidence="5" id="KW-0472">Membrane</keyword>
<sequence>MKKMKANKRIRLFHSMILLVALLTLTGCWSSDEINNLSTITLIGIDENDTGEVEVTAVIVKPHTLFAETAVDGSEQSKFLIETTTGESIFDAVSDLSSTTSERIYFGHVNAIVFGERAARKRMVSSLDFFKRETDFRPNTNVLVARGKASQLVQATPHLNVTLGMELEDLVLSNKYSETDMVEDVTQFMKDLSSDTKDPTTGIISSAKRQGVDIHLTGANNQSDTKKKEEEPSTNTQENSQLQIPEAISLKETAVFKDGKLKGILDERETRGALLVKGKLKNEVVVLSCGSSPEETISLNITNSASKLTPQFSAGAPHMAIVIQVEAEIGQLACPDFNVDPGQIDRLNQQLESLVKQEVTRVLNKAKNQMQTDIFGFGQEFYRKYPKEWKQMAPVWRNGMLKNMKVDLSVSANISRHGLLKDPIKDKEGK</sequence>
<keyword evidence="3" id="KW-0309">Germination</keyword>
<dbReference type="EMBL" id="CCDI010000002">
    <property type="protein sequence ID" value="CDQ23731.1"/>
    <property type="molecule type" value="Genomic_DNA"/>
</dbReference>
<keyword evidence="7" id="KW-0449">Lipoprotein</keyword>
<protein>
    <submittedName>
        <fullName evidence="11">Spore germination protein B3</fullName>
    </submittedName>
</protein>
<feature type="compositionally biased region" description="Polar residues" evidence="8">
    <location>
        <begin position="233"/>
        <end position="243"/>
    </location>
</feature>
<keyword evidence="12" id="KW-1185">Reference proteome</keyword>
<reference evidence="11 12" key="2">
    <citation type="submission" date="2014-05" db="EMBL/GenBank/DDBJ databases">
        <title>Draft genome sequence of Halobacillus karajensis HK-03.</title>
        <authorList>
            <person name="Khelaifia S."/>
            <person name="Croce O."/>
            <person name="Lagier J.C."/>
            <person name="Raoult D."/>
        </authorList>
    </citation>
    <scope>NUCLEOTIDE SEQUENCE [LARGE SCALE GENOMIC DNA]</scope>
    <source>
        <strain evidence="11 12">HD-03</strain>
    </source>
</reference>
<evidence type="ECO:0000256" key="1">
    <source>
        <dbReference type="ARBA" id="ARBA00004635"/>
    </source>
</evidence>
<feature type="domain" description="Spore germination GerAC-like C-terminal" evidence="9">
    <location>
        <begin position="252"/>
        <end position="418"/>
    </location>
</feature>
<reference evidence="12" key="1">
    <citation type="submission" date="2014-03" db="EMBL/GenBank/DDBJ databases">
        <authorList>
            <person name="Urmite Genomes U."/>
        </authorList>
    </citation>
    <scope>NUCLEOTIDE SEQUENCE [LARGE SCALE GENOMIC DNA]</scope>
    <source>
        <strain evidence="12">HD-03</strain>
    </source>
</reference>
<evidence type="ECO:0000256" key="2">
    <source>
        <dbReference type="ARBA" id="ARBA00007886"/>
    </source>
</evidence>
<name>A0A024P527_9BACI</name>
<comment type="caution">
    <text evidence="11">The sequence shown here is derived from an EMBL/GenBank/DDBJ whole genome shotgun (WGS) entry which is preliminary data.</text>
</comment>
<dbReference type="AlphaFoldDB" id="A0A024P527"/>
<dbReference type="NCBIfam" id="TIGR02887">
    <property type="entry name" value="spore_ger_x_C"/>
    <property type="match status" value="1"/>
</dbReference>
<evidence type="ECO:0000256" key="6">
    <source>
        <dbReference type="ARBA" id="ARBA00023139"/>
    </source>
</evidence>
<dbReference type="Gene3D" id="3.30.300.210">
    <property type="entry name" value="Nutrient germinant receptor protein C, domain 3"/>
    <property type="match status" value="1"/>
</dbReference>
<accession>A0A024P527</accession>
<dbReference type="RefSeq" id="WP_035508084.1">
    <property type="nucleotide sequence ID" value="NZ_CCDH010000003.1"/>
</dbReference>
<evidence type="ECO:0000256" key="4">
    <source>
        <dbReference type="ARBA" id="ARBA00022729"/>
    </source>
</evidence>
<feature type="region of interest" description="Disordered" evidence="8">
    <location>
        <begin position="214"/>
        <end position="244"/>
    </location>
</feature>
<evidence type="ECO:0000256" key="3">
    <source>
        <dbReference type="ARBA" id="ARBA00022544"/>
    </source>
</evidence>
<dbReference type="PANTHER" id="PTHR35789:SF1">
    <property type="entry name" value="SPORE GERMINATION PROTEIN B3"/>
    <property type="match status" value="1"/>
</dbReference>
<dbReference type="PANTHER" id="PTHR35789">
    <property type="entry name" value="SPORE GERMINATION PROTEIN B3"/>
    <property type="match status" value="1"/>
</dbReference>
<gene>
    <name evidence="11" type="primary">gerBC_3</name>
    <name evidence="11" type="ORF">BN983_01982</name>
</gene>
<evidence type="ECO:0000256" key="8">
    <source>
        <dbReference type="SAM" id="MobiDB-lite"/>
    </source>
</evidence>